<dbReference type="EMBL" id="CP003740">
    <property type="protein sequence ID" value="AGI67007.1"/>
    <property type="molecule type" value="Genomic_DNA"/>
</dbReference>
<protein>
    <submittedName>
        <fullName evidence="1">Uncharacterized protein</fullName>
    </submittedName>
</protein>
<reference evidence="1 2" key="1">
    <citation type="journal article" date="2013" name="PLoS ONE">
        <title>Poles Apart: Arctic and Antarctic Octadecabacter strains Share High Genome Plasticity and a New Type of Xanthorhodopsin.</title>
        <authorList>
            <person name="Vollmers J."/>
            <person name="Voget S."/>
            <person name="Dietrich S."/>
            <person name="Gollnow K."/>
            <person name="Smits M."/>
            <person name="Meyer K."/>
            <person name="Brinkhoff T."/>
            <person name="Simon M."/>
            <person name="Daniel R."/>
        </authorList>
    </citation>
    <scope>NUCLEOTIDE SEQUENCE [LARGE SCALE GENOMIC DNA]</scope>
    <source>
        <strain evidence="1 2">307</strain>
    </source>
</reference>
<organism evidence="1 2">
    <name type="scientific">Octadecabacter antarcticus 307</name>
    <dbReference type="NCBI Taxonomy" id="391626"/>
    <lineage>
        <taxon>Bacteria</taxon>
        <taxon>Pseudomonadati</taxon>
        <taxon>Pseudomonadota</taxon>
        <taxon>Alphaproteobacteria</taxon>
        <taxon>Rhodobacterales</taxon>
        <taxon>Roseobacteraceae</taxon>
        <taxon>Octadecabacter</taxon>
    </lineage>
</organism>
<dbReference type="AlphaFoldDB" id="M9R476"/>
<gene>
    <name evidence="1" type="ORF">OAN307_c13170</name>
</gene>
<dbReference type="HOGENOM" id="CLU_3236817_0_0_5"/>
<evidence type="ECO:0000313" key="2">
    <source>
        <dbReference type="Proteomes" id="UP000005307"/>
    </source>
</evidence>
<dbReference type="Proteomes" id="UP000005307">
    <property type="component" value="Chromosome"/>
</dbReference>
<keyword evidence="2" id="KW-1185">Reference proteome</keyword>
<accession>M9R476</accession>
<proteinExistence type="predicted"/>
<dbReference type="KEGG" id="oat:OAN307_c13170"/>
<sequence>MVNPQGSDAIHRLSTAMTYLSHNASFHSKEQIAPSNHGIKHLA</sequence>
<evidence type="ECO:0000313" key="1">
    <source>
        <dbReference type="EMBL" id="AGI67007.1"/>
    </source>
</evidence>
<name>M9R476_9RHOB</name>